<dbReference type="InterPro" id="IPR005546">
    <property type="entry name" value="Autotransporte_beta"/>
</dbReference>
<dbReference type="Pfam" id="PF03797">
    <property type="entry name" value="Autotransporter"/>
    <property type="match status" value="1"/>
</dbReference>
<keyword evidence="3" id="KW-1185">Reference proteome</keyword>
<name>A0A1V9FJJ4_9BACT</name>
<protein>
    <recommendedName>
        <fullName evidence="1">Autotransporter domain-containing protein</fullName>
    </recommendedName>
</protein>
<dbReference type="Proteomes" id="UP000192276">
    <property type="component" value="Unassembled WGS sequence"/>
</dbReference>
<dbReference type="STRING" id="550983.A4R26_03480"/>
<dbReference type="InterPro" id="IPR011250">
    <property type="entry name" value="OMP/PagP_B-barrel"/>
</dbReference>
<dbReference type="OrthoDB" id="673025at2"/>
<evidence type="ECO:0000313" key="2">
    <source>
        <dbReference type="EMBL" id="OQP58528.1"/>
    </source>
</evidence>
<gene>
    <name evidence="2" type="ORF">A4R26_03480</name>
</gene>
<dbReference type="Gene3D" id="2.40.128.130">
    <property type="entry name" value="Autotransporter beta-domain"/>
    <property type="match status" value="1"/>
</dbReference>
<feature type="domain" description="Autotransporter" evidence="1">
    <location>
        <begin position="62"/>
        <end position="157"/>
    </location>
</feature>
<dbReference type="InterPro" id="IPR036709">
    <property type="entry name" value="Autotransporte_beta_dom_sf"/>
</dbReference>
<evidence type="ECO:0000259" key="1">
    <source>
        <dbReference type="Pfam" id="PF03797"/>
    </source>
</evidence>
<proteinExistence type="predicted"/>
<dbReference type="AlphaFoldDB" id="A0A1V9FJJ4"/>
<dbReference type="SUPFAM" id="SSF56925">
    <property type="entry name" value="OMPA-like"/>
    <property type="match status" value="1"/>
</dbReference>
<sequence>MKQKFLLSLLFVFVLLTTSYAQIKKGSNWLGTNISYSKTKNNSNNQLVPREVRATNVMPAWGTAIKDNLVAGIFGSYTHTNRERDGYTIEYSEKSYGGGLFARQYVPVFNRFYIFGEGRVRYLHFKADHSWAYPGVFGTATVKGWETGISFTPGISYGLTNLIQLEAGFASLFDAAYRSAKSGSNSFSNEPTTKSFSAGVSLENASRLFIGVRFLINKG</sequence>
<evidence type="ECO:0000313" key="3">
    <source>
        <dbReference type="Proteomes" id="UP000192276"/>
    </source>
</evidence>
<comment type="caution">
    <text evidence="2">The sequence shown here is derived from an EMBL/GenBank/DDBJ whole genome shotgun (WGS) entry which is preliminary data.</text>
</comment>
<dbReference type="RefSeq" id="WP_081165918.1">
    <property type="nucleotide sequence ID" value="NZ_LWBP01000188.1"/>
</dbReference>
<organism evidence="2 3">
    <name type="scientific">Niastella populi</name>
    <dbReference type="NCBI Taxonomy" id="550983"/>
    <lineage>
        <taxon>Bacteria</taxon>
        <taxon>Pseudomonadati</taxon>
        <taxon>Bacteroidota</taxon>
        <taxon>Chitinophagia</taxon>
        <taxon>Chitinophagales</taxon>
        <taxon>Chitinophagaceae</taxon>
        <taxon>Niastella</taxon>
    </lineage>
</organism>
<accession>A0A1V9FJJ4</accession>
<dbReference type="EMBL" id="LWBP01000188">
    <property type="protein sequence ID" value="OQP58528.1"/>
    <property type="molecule type" value="Genomic_DNA"/>
</dbReference>
<reference evidence="3" key="1">
    <citation type="submission" date="2016-04" db="EMBL/GenBank/DDBJ databases">
        <authorList>
            <person name="Chen L."/>
            <person name="Zhuang W."/>
            <person name="Wang G."/>
        </authorList>
    </citation>
    <scope>NUCLEOTIDE SEQUENCE [LARGE SCALE GENOMIC DNA]</scope>
    <source>
        <strain evidence="3">208</strain>
    </source>
</reference>